<evidence type="ECO:0000259" key="2">
    <source>
        <dbReference type="Pfam" id="PF13400"/>
    </source>
</evidence>
<keyword evidence="4" id="KW-1185">Reference proteome</keyword>
<keyword evidence="1" id="KW-0812">Transmembrane</keyword>
<gene>
    <name evidence="3" type="ORF">FCL38_21915</name>
</gene>
<reference evidence="3 4" key="1">
    <citation type="submission" date="2019-05" db="EMBL/GenBank/DDBJ databases">
        <title>Draft Genome Sequences of Six Type Strains of the Genus Massilia.</title>
        <authorList>
            <person name="Miess H."/>
            <person name="Frediansyhah A."/>
            <person name="Gross H."/>
        </authorList>
    </citation>
    <scope>NUCLEOTIDE SEQUENCE [LARGE SCALE GENOMIC DNA]</scope>
    <source>
        <strain evidence="3 4">DSMZ 26121</strain>
    </source>
</reference>
<protein>
    <recommendedName>
        <fullName evidence="2">Putative Flp pilus-assembly TadG-like N-terminal domain-containing protein</fullName>
    </recommendedName>
</protein>
<feature type="domain" description="Putative Flp pilus-assembly TadG-like N-terminal" evidence="2">
    <location>
        <begin position="44"/>
        <end position="89"/>
    </location>
</feature>
<dbReference type="Pfam" id="PF13400">
    <property type="entry name" value="Tad"/>
    <property type="match status" value="1"/>
</dbReference>
<keyword evidence="1" id="KW-0472">Membrane</keyword>
<evidence type="ECO:0000256" key="1">
    <source>
        <dbReference type="SAM" id="Phobius"/>
    </source>
</evidence>
<name>A0ABX5UMD2_9BURK</name>
<dbReference type="Proteomes" id="UP000298763">
    <property type="component" value="Chromosome"/>
</dbReference>
<evidence type="ECO:0000313" key="4">
    <source>
        <dbReference type="Proteomes" id="UP000298763"/>
    </source>
</evidence>
<dbReference type="EMBL" id="CP040017">
    <property type="protein sequence ID" value="QCP12799.1"/>
    <property type="molecule type" value="Genomic_DNA"/>
</dbReference>
<evidence type="ECO:0000313" key="3">
    <source>
        <dbReference type="EMBL" id="QCP12799.1"/>
    </source>
</evidence>
<keyword evidence="1" id="KW-1133">Transmembrane helix</keyword>
<sequence>MRQMRPAMKPAARLSARLAARSAARSAVRPAVRSTPALARRPRGVILILYALVLVLVLAFTGLVVDLGIVYLRRAQLQAAADNMAISAALKLNGTAGGLAAAVADAVARAATIPEVTADDVGTDILRFSANPYAGAGDWLPQGSIDAAAAANMMYVRIDIGALSAAVREWQPLLMGIFGGMAPFDVRPVAVAGRRSLNVTPFAICARSTEPSGTRTSATAKTTIHERISYGFRHGVAYNLLRLNPHGTDPVFYYVDPLTPPDVDTATSKTTATVMAPFMCSGTLAYPRIGAGRLWIARQATFGLAAQLNSRFNEYGGAGNAALDCTRESAPPDINIRNYAQAGAIWHHETPVNTSAASMVIGNELATIADLPHATLTALKPAPTEYGVRWSFRSPRTTGNVRIASAWDVLYPSTSAHVAPKSWPTDAPYFASRPATTYDTEPIPAKPAFDGRRLMHIPLLQCEAAAGPNITRATVLAYGMFFLTAPASSNEIPGEFAGFVSVASEGTLLGAVELVR</sequence>
<proteinExistence type="predicted"/>
<feature type="transmembrane region" description="Helical" evidence="1">
    <location>
        <begin position="48"/>
        <end position="72"/>
    </location>
</feature>
<organism evidence="3 4">
    <name type="scientific">Pseudoduganella umbonata</name>
    <dbReference type="NCBI Taxonomy" id="864828"/>
    <lineage>
        <taxon>Bacteria</taxon>
        <taxon>Pseudomonadati</taxon>
        <taxon>Pseudomonadota</taxon>
        <taxon>Betaproteobacteria</taxon>
        <taxon>Burkholderiales</taxon>
        <taxon>Oxalobacteraceae</taxon>
        <taxon>Telluria group</taxon>
        <taxon>Pseudoduganella</taxon>
    </lineage>
</organism>
<dbReference type="InterPro" id="IPR028087">
    <property type="entry name" value="Tad_N"/>
</dbReference>
<accession>A0ABX5UMD2</accession>